<feature type="compositionally biased region" description="Low complexity" evidence="1">
    <location>
        <begin position="241"/>
        <end position="254"/>
    </location>
</feature>
<protein>
    <submittedName>
        <fullName evidence="2">Uncharacterized protein</fullName>
    </submittedName>
</protein>
<keyword evidence="3" id="KW-1185">Reference proteome</keyword>
<dbReference type="Proteomes" id="UP001642464">
    <property type="component" value="Unassembled WGS sequence"/>
</dbReference>
<proteinExistence type="predicted"/>
<feature type="region of interest" description="Disordered" evidence="1">
    <location>
        <begin position="231"/>
        <end position="259"/>
    </location>
</feature>
<evidence type="ECO:0000256" key="1">
    <source>
        <dbReference type="SAM" id="MobiDB-lite"/>
    </source>
</evidence>
<reference evidence="2 3" key="1">
    <citation type="submission" date="2024-02" db="EMBL/GenBank/DDBJ databases">
        <authorList>
            <person name="Chen Y."/>
            <person name="Shah S."/>
            <person name="Dougan E. K."/>
            <person name="Thang M."/>
            <person name="Chan C."/>
        </authorList>
    </citation>
    <scope>NUCLEOTIDE SEQUENCE [LARGE SCALE GENOMIC DNA]</scope>
</reference>
<organism evidence="2 3">
    <name type="scientific">Durusdinium trenchii</name>
    <dbReference type="NCBI Taxonomy" id="1381693"/>
    <lineage>
        <taxon>Eukaryota</taxon>
        <taxon>Sar</taxon>
        <taxon>Alveolata</taxon>
        <taxon>Dinophyceae</taxon>
        <taxon>Suessiales</taxon>
        <taxon>Symbiodiniaceae</taxon>
        <taxon>Durusdinium</taxon>
    </lineage>
</organism>
<sequence length="1074" mass="120078">MSEPGAVGRLKDLGWDEGSLAFFHELPVDEVKKLLPDLSASWGEEEFHRRTLPRVSWKTCLHKMVRTATTEDQRRRQRWIKELVKLMREAGFTDRLAAQSQDRVQLREEADLVMYIDQLLHEPCGRSVPGSIYKAVAFFECAAEIPMDKRTCKKVEVVQMYVAVDAYVFQPRWLRTGLELFNSMNKDLKSALGKVVTDYEYGGGLYAAASKKVVARAPALIGAKPRDNYGVQDLMDDRSSARSGSSSSQRGASSDTFLQSPTEIFSEPTGEKFPLGTHVLSVVGRTKRRIGVERPELKPDQGERLCGQCFGTRAKMADLLKEGDQAMWRVDKSAQAALYDADVASLDAIKLSACKRLAARDENDAEVAVHKVKIKKSRVETPNPSNMEEFRSKVMLMVNHFIFARFRRTRDKFMVMHDHGKEEGQSTGSRAWDVFPQQDDVEAVLRAFKAEAIGPRLLVAFDVKSARRLVPVQRQDWGGCKHARWFHLKLNRRNAPFLFVKGEPFKTIASSELLAVTVALMVFGPKGHWRRGAGRVVVTGLTDNLSNSYLIDKFLSTKFPVSLVLMELAKQLERYEVDLDLTWIPREQNEPSHNLSKGRYEKFDMANRIEVLFEEMDFLILKMFEAAQEMDAEAVSSSTKYDFWLAAVQLTNTKIGEACFPVFSVMPRLKPEDRDEDGIVWSSPIIPFDVREDGTTTARTYLSFETMQAPISSRGRSSAEGGCCQISKKVARGALADTASNTAALEKIQATFVFMEKIAGVHPEKQQSGDALFQQIVRSSVAPAARGHVSEGAVVCMPVSLVAALEEMVVLEDKVLAWCKLLKLWAMLELDGSSLVPTDKMSVGDAGLSGEVWEFVPGGGGKLSFRKPFCAGSGAWIKCQTWLAAGWKRFGVSLGPVLPTRAATISCRYPQKISKASFGSGRTILPLWRIEIENQRVAAEAAADPQTSPPGVLDPFQEEKLLARAWEEKLLARAWERLRPLAPNDEACQRRFWRLVTFRPAGSGNEKRKKAEEGPAVFVEPDYELDWQEASDAGQPEEARPRPDPLPIDQVTRAFVSLAGLTLHTFLLLRALLK</sequence>
<accession>A0ABP0KFC6</accession>
<gene>
    <name evidence="2" type="ORF">SCF082_LOCUS17121</name>
</gene>
<comment type="caution">
    <text evidence="2">The sequence shown here is derived from an EMBL/GenBank/DDBJ whole genome shotgun (WGS) entry which is preliminary data.</text>
</comment>
<dbReference type="EMBL" id="CAXAMM010011214">
    <property type="protein sequence ID" value="CAK9025525.1"/>
    <property type="molecule type" value="Genomic_DNA"/>
</dbReference>
<evidence type="ECO:0000313" key="3">
    <source>
        <dbReference type="Proteomes" id="UP001642464"/>
    </source>
</evidence>
<name>A0ABP0KFC6_9DINO</name>
<evidence type="ECO:0000313" key="2">
    <source>
        <dbReference type="EMBL" id="CAK9025525.1"/>
    </source>
</evidence>